<evidence type="ECO:0000259" key="4">
    <source>
        <dbReference type="PROSITE" id="PS50932"/>
    </source>
</evidence>
<dbReference type="PROSITE" id="PS00356">
    <property type="entry name" value="HTH_LACI_1"/>
    <property type="match status" value="1"/>
</dbReference>
<dbReference type="InterPro" id="IPR010982">
    <property type="entry name" value="Lambda_DNA-bd_dom_sf"/>
</dbReference>
<dbReference type="InterPro" id="IPR046335">
    <property type="entry name" value="LacI/GalR-like_sensor"/>
</dbReference>
<dbReference type="PRINTS" id="PR00036">
    <property type="entry name" value="HTHLACI"/>
</dbReference>
<dbReference type="Pfam" id="PF13377">
    <property type="entry name" value="Peripla_BP_3"/>
    <property type="match status" value="1"/>
</dbReference>
<gene>
    <name evidence="5" type="ORF">V5R04_11300</name>
</gene>
<dbReference type="GO" id="GO:0003700">
    <property type="term" value="F:DNA-binding transcription factor activity"/>
    <property type="evidence" value="ECO:0007669"/>
    <property type="project" value="TreeGrafter"/>
</dbReference>
<accession>A0AAU7DUR2</accession>
<dbReference type="Pfam" id="PF00356">
    <property type="entry name" value="LacI"/>
    <property type="match status" value="1"/>
</dbReference>
<dbReference type="PROSITE" id="PS50932">
    <property type="entry name" value="HTH_LACI_2"/>
    <property type="match status" value="1"/>
</dbReference>
<name>A0AAU7DUR2_9MICO</name>
<keyword evidence="1" id="KW-0805">Transcription regulation</keyword>
<evidence type="ECO:0000313" key="5">
    <source>
        <dbReference type="EMBL" id="XBH20810.1"/>
    </source>
</evidence>
<keyword evidence="2 5" id="KW-0238">DNA-binding</keyword>
<proteinExistence type="predicted"/>
<dbReference type="PANTHER" id="PTHR30146">
    <property type="entry name" value="LACI-RELATED TRANSCRIPTIONAL REPRESSOR"/>
    <property type="match status" value="1"/>
</dbReference>
<dbReference type="GO" id="GO:0000976">
    <property type="term" value="F:transcription cis-regulatory region binding"/>
    <property type="evidence" value="ECO:0007669"/>
    <property type="project" value="TreeGrafter"/>
</dbReference>
<dbReference type="SUPFAM" id="SSF53822">
    <property type="entry name" value="Periplasmic binding protein-like I"/>
    <property type="match status" value="1"/>
</dbReference>
<keyword evidence="3" id="KW-0804">Transcription</keyword>
<sequence>MPTVRDVAKLAGVSISTVSRALSMPHMVNPGTRALVITAAEELGYQPNAAAQGLRSGVTKNIGLVIPDLENPFFATITKGVQARARNEGYAVFIADSDEDTELELRLIANLSKQVDGLILASPRATDQELLEVLGTKPLVLLNRKVTGLPAVIVDNQDGIAQAIGHLRALGHTKIAFASGPAHSWSSIQREVAVREFASQHPEIEIIELGNFRPYISGGLQVADLAVGSGATALVTYNDLMALGVIERLRQREISVPQDFSVVGIDGISLATLISPALTTVQLPLRDFGRKAVDFIVNQLANQNRSFSDQKLGVELEIRDSTDVPVTT</sequence>
<dbReference type="SMART" id="SM00354">
    <property type="entry name" value="HTH_LACI"/>
    <property type="match status" value="1"/>
</dbReference>
<dbReference type="Gene3D" id="1.10.260.40">
    <property type="entry name" value="lambda repressor-like DNA-binding domains"/>
    <property type="match status" value="1"/>
</dbReference>
<organism evidence="5">
    <name type="scientific">Jonesiaceae bacterium BS-20</name>
    <dbReference type="NCBI Taxonomy" id="3120821"/>
    <lineage>
        <taxon>Bacteria</taxon>
        <taxon>Bacillati</taxon>
        <taxon>Actinomycetota</taxon>
        <taxon>Actinomycetes</taxon>
        <taxon>Micrococcales</taxon>
        <taxon>Jonesiaceae</taxon>
    </lineage>
</organism>
<dbReference type="InterPro" id="IPR028082">
    <property type="entry name" value="Peripla_BP_I"/>
</dbReference>
<evidence type="ECO:0000256" key="1">
    <source>
        <dbReference type="ARBA" id="ARBA00023015"/>
    </source>
</evidence>
<dbReference type="SUPFAM" id="SSF47413">
    <property type="entry name" value="lambda repressor-like DNA-binding domains"/>
    <property type="match status" value="1"/>
</dbReference>
<protein>
    <submittedName>
        <fullName evidence="5">LacI family DNA-binding transcriptional regulator</fullName>
    </submittedName>
</protein>
<dbReference type="InterPro" id="IPR000843">
    <property type="entry name" value="HTH_LacI"/>
</dbReference>
<dbReference type="Gene3D" id="3.40.50.2300">
    <property type="match status" value="2"/>
</dbReference>
<evidence type="ECO:0000256" key="2">
    <source>
        <dbReference type="ARBA" id="ARBA00023125"/>
    </source>
</evidence>
<dbReference type="PANTHER" id="PTHR30146:SF109">
    <property type="entry name" value="HTH-TYPE TRANSCRIPTIONAL REGULATOR GALS"/>
    <property type="match status" value="1"/>
</dbReference>
<dbReference type="EMBL" id="CP146203">
    <property type="protein sequence ID" value="XBH20810.1"/>
    <property type="molecule type" value="Genomic_DNA"/>
</dbReference>
<reference evidence="5" key="1">
    <citation type="submission" date="2024-02" db="EMBL/GenBank/DDBJ databases">
        <title>Tomenella chthoni gen. nov. sp. nov., a member of the family Jonesiaceae isolated from bat guano.</title>
        <authorList>
            <person name="Miller S.L."/>
            <person name="King J."/>
            <person name="Sankaranarayanan K."/>
            <person name="Lawson P.A."/>
        </authorList>
    </citation>
    <scope>NUCLEOTIDE SEQUENCE</scope>
    <source>
        <strain evidence="5">BS-20</strain>
    </source>
</reference>
<evidence type="ECO:0000256" key="3">
    <source>
        <dbReference type="ARBA" id="ARBA00023163"/>
    </source>
</evidence>
<feature type="domain" description="HTH lacI-type" evidence="4">
    <location>
        <begin position="2"/>
        <end position="56"/>
    </location>
</feature>
<dbReference type="CDD" id="cd01392">
    <property type="entry name" value="HTH_LacI"/>
    <property type="match status" value="1"/>
</dbReference>
<dbReference type="CDD" id="cd06267">
    <property type="entry name" value="PBP1_LacI_sugar_binding-like"/>
    <property type="match status" value="1"/>
</dbReference>
<dbReference type="AlphaFoldDB" id="A0AAU7DUR2"/>